<evidence type="ECO:0000256" key="1">
    <source>
        <dbReference type="SAM" id="MobiDB-lite"/>
    </source>
</evidence>
<reference evidence="3" key="1">
    <citation type="journal article" date="2017" name="Nature">
        <title>The sunflower genome provides insights into oil metabolism, flowering and Asterid evolution.</title>
        <authorList>
            <person name="Badouin H."/>
            <person name="Gouzy J."/>
            <person name="Grassa C.J."/>
            <person name="Murat F."/>
            <person name="Staton S.E."/>
            <person name="Cottret L."/>
            <person name="Lelandais-Briere C."/>
            <person name="Owens G.L."/>
            <person name="Carrere S."/>
            <person name="Mayjonade B."/>
            <person name="Legrand L."/>
            <person name="Gill N."/>
            <person name="Kane N.C."/>
            <person name="Bowers J.E."/>
            <person name="Hubner S."/>
            <person name="Bellec A."/>
            <person name="Berard A."/>
            <person name="Berges H."/>
            <person name="Blanchet N."/>
            <person name="Boniface M.C."/>
            <person name="Brunel D."/>
            <person name="Catrice O."/>
            <person name="Chaidir N."/>
            <person name="Claudel C."/>
            <person name="Donnadieu C."/>
            <person name="Faraut T."/>
            <person name="Fievet G."/>
            <person name="Helmstetter N."/>
            <person name="King M."/>
            <person name="Knapp S.J."/>
            <person name="Lai Z."/>
            <person name="Le Paslier M.C."/>
            <person name="Lippi Y."/>
            <person name="Lorenzon L."/>
            <person name="Mandel J.R."/>
            <person name="Marage G."/>
            <person name="Marchand G."/>
            <person name="Marquand E."/>
            <person name="Bret-Mestries E."/>
            <person name="Morien E."/>
            <person name="Nambeesan S."/>
            <person name="Nguyen T."/>
            <person name="Pegot-Espagnet P."/>
            <person name="Pouilly N."/>
            <person name="Raftis F."/>
            <person name="Sallet E."/>
            <person name="Schiex T."/>
            <person name="Thomas J."/>
            <person name="Vandecasteele C."/>
            <person name="Vares D."/>
            <person name="Vear F."/>
            <person name="Vautrin S."/>
            <person name="Crespi M."/>
            <person name="Mangin B."/>
            <person name="Burke J.M."/>
            <person name="Salse J."/>
            <person name="Munos S."/>
            <person name="Vincourt P."/>
            <person name="Rieseberg L.H."/>
            <person name="Langlade N.B."/>
        </authorList>
    </citation>
    <scope>NUCLEOTIDE SEQUENCE</scope>
    <source>
        <tissue evidence="3">Leaves</tissue>
    </source>
</reference>
<accession>A0A9K3NKG5</accession>
<dbReference type="AlphaFoldDB" id="A0A9K3NKG5"/>
<keyword evidence="4" id="KW-1185">Reference proteome</keyword>
<name>A0A9K3NKG5_HELAN</name>
<organism evidence="3 4">
    <name type="scientific">Helianthus annuus</name>
    <name type="common">Common sunflower</name>
    <dbReference type="NCBI Taxonomy" id="4232"/>
    <lineage>
        <taxon>Eukaryota</taxon>
        <taxon>Viridiplantae</taxon>
        <taxon>Streptophyta</taxon>
        <taxon>Embryophyta</taxon>
        <taxon>Tracheophyta</taxon>
        <taxon>Spermatophyta</taxon>
        <taxon>Magnoliopsida</taxon>
        <taxon>eudicotyledons</taxon>
        <taxon>Gunneridae</taxon>
        <taxon>Pentapetalae</taxon>
        <taxon>asterids</taxon>
        <taxon>campanulids</taxon>
        <taxon>Asterales</taxon>
        <taxon>Asteraceae</taxon>
        <taxon>Asteroideae</taxon>
        <taxon>Heliantheae alliance</taxon>
        <taxon>Heliantheae</taxon>
        <taxon>Helianthus</taxon>
    </lineage>
</organism>
<comment type="caution">
    <text evidence="3">The sequence shown here is derived from an EMBL/GenBank/DDBJ whole genome shotgun (WGS) entry which is preliminary data.</text>
</comment>
<dbReference type="EMBL" id="MNCJ02000321">
    <property type="protein sequence ID" value="KAF5803509.1"/>
    <property type="molecule type" value="Genomic_DNA"/>
</dbReference>
<proteinExistence type="predicted"/>
<dbReference type="Proteomes" id="UP000215914">
    <property type="component" value="Unassembled WGS sequence"/>
</dbReference>
<evidence type="ECO:0000259" key="2">
    <source>
        <dbReference type="Pfam" id="PF03078"/>
    </source>
</evidence>
<feature type="domain" description="Arabidopsis retrotransposon Orf1 C-terminal" evidence="2">
    <location>
        <begin position="29"/>
        <end position="183"/>
    </location>
</feature>
<protein>
    <recommendedName>
        <fullName evidence="2">Arabidopsis retrotransposon Orf1 C-terminal domain-containing protein</fullName>
    </recommendedName>
</protein>
<dbReference type="Gramene" id="mRNA:HanXRQr2_Chr06g0272131">
    <property type="protein sequence ID" value="CDS:HanXRQr2_Chr06g0272131.1"/>
    <property type="gene ID" value="HanXRQr2_Chr06g0272131"/>
</dbReference>
<evidence type="ECO:0000313" key="3">
    <source>
        <dbReference type="EMBL" id="KAF5803509.1"/>
    </source>
</evidence>
<reference evidence="3" key="2">
    <citation type="submission" date="2020-06" db="EMBL/GenBank/DDBJ databases">
        <title>Helianthus annuus Genome sequencing and assembly Release 2.</title>
        <authorList>
            <person name="Gouzy J."/>
            <person name="Langlade N."/>
            <person name="Munos S."/>
        </authorList>
    </citation>
    <scope>NUCLEOTIDE SEQUENCE</scope>
    <source>
        <tissue evidence="3">Leaves</tissue>
    </source>
</reference>
<dbReference type="InterPro" id="IPR004312">
    <property type="entry name" value="ATHILA_Orf1_C"/>
</dbReference>
<gene>
    <name evidence="3" type="ORF">HanXRQr2_Chr06g0272131</name>
</gene>
<feature type="compositionally biased region" description="Low complexity" evidence="1">
    <location>
        <begin position="296"/>
        <end position="309"/>
    </location>
</feature>
<sequence length="381" mass="43337">MSKKFTRFNANELDARARYDTLQTRPEEYPRQACTDLLLMVNQLDRFNNLVTGPLRVALTTRLRSVHECTLEFYSTFTFTSRCDPFDNEGVAFQCGGTRYSISMAQFGAIVGLYSEEDSGNEENTGGMRELDENERQAAWAQIGDGFYNPSSTKSTKLRDPLYCYIHRLITYSLSQRHDSSDVVGLRDLVVLHCIHTRRALDVPFLLLRNMHLNRLAHAPTSIFYGGWVYRLFKHFTNIPRSCQRSPWSGRVDVHICRAMNLIYESEDGSVSFQRMQGHAWNPQEALVLHAPPPQYQYQPHGDPGQSSSQGGGFPNLQSLHDLLQENLMCTRNTYNLANNTYHRVGAIERNITDIQDDIGSIREYMAGHGGGGDDSDEDMD</sequence>
<dbReference type="Pfam" id="PF03078">
    <property type="entry name" value="ATHILA"/>
    <property type="match status" value="1"/>
</dbReference>
<feature type="region of interest" description="Disordered" evidence="1">
    <location>
        <begin position="294"/>
        <end position="316"/>
    </location>
</feature>
<evidence type="ECO:0000313" key="4">
    <source>
        <dbReference type="Proteomes" id="UP000215914"/>
    </source>
</evidence>